<dbReference type="EMBL" id="JAYRBN010000043">
    <property type="protein sequence ID" value="KAL2745376.1"/>
    <property type="molecule type" value="Genomic_DNA"/>
</dbReference>
<accession>A0ABD2CJV1</accession>
<evidence type="ECO:0000256" key="1">
    <source>
        <dbReference type="SAM" id="Phobius"/>
    </source>
</evidence>
<reference evidence="2 3" key="1">
    <citation type="journal article" date="2024" name="Ann. Entomol. Soc. Am.">
        <title>Genomic analyses of the southern and eastern yellowjacket wasps (Hymenoptera: Vespidae) reveal evolutionary signatures of social life.</title>
        <authorList>
            <person name="Catto M.A."/>
            <person name="Caine P.B."/>
            <person name="Orr S.E."/>
            <person name="Hunt B.G."/>
            <person name="Goodisman M.A.D."/>
        </authorList>
    </citation>
    <scope>NUCLEOTIDE SEQUENCE [LARGE SCALE GENOMIC DNA]</scope>
    <source>
        <strain evidence="2">232</strain>
        <tissue evidence="2">Head and thorax</tissue>
    </source>
</reference>
<dbReference type="Proteomes" id="UP001607303">
    <property type="component" value="Unassembled WGS sequence"/>
</dbReference>
<gene>
    <name evidence="2" type="ORF">V1477_006231</name>
</gene>
<evidence type="ECO:0000313" key="2">
    <source>
        <dbReference type="EMBL" id="KAL2745376.1"/>
    </source>
</evidence>
<sequence>MQYAYNDIPLRKQRKSNIIFPRQQAIILLLVFISCQLSNTLYFLSHMYGSVKLGFVSQDPCKDVTFSINNKIFMHLSPC</sequence>
<name>A0ABD2CJV1_VESMC</name>
<organism evidence="2 3">
    <name type="scientific">Vespula maculifrons</name>
    <name type="common">Eastern yellow jacket</name>
    <name type="synonym">Wasp</name>
    <dbReference type="NCBI Taxonomy" id="7453"/>
    <lineage>
        <taxon>Eukaryota</taxon>
        <taxon>Metazoa</taxon>
        <taxon>Ecdysozoa</taxon>
        <taxon>Arthropoda</taxon>
        <taxon>Hexapoda</taxon>
        <taxon>Insecta</taxon>
        <taxon>Pterygota</taxon>
        <taxon>Neoptera</taxon>
        <taxon>Endopterygota</taxon>
        <taxon>Hymenoptera</taxon>
        <taxon>Apocrita</taxon>
        <taxon>Aculeata</taxon>
        <taxon>Vespoidea</taxon>
        <taxon>Vespidae</taxon>
        <taxon>Vespinae</taxon>
        <taxon>Vespula</taxon>
    </lineage>
</organism>
<proteinExistence type="predicted"/>
<evidence type="ECO:0000313" key="3">
    <source>
        <dbReference type="Proteomes" id="UP001607303"/>
    </source>
</evidence>
<feature type="transmembrane region" description="Helical" evidence="1">
    <location>
        <begin position="25"/>
        <end position="44"/>
    </location>
</feature>
<comment type="caution">
    <text evidence="2">The sequence shown here is derived from an EMBL/GenBank/DDBJ whole genome shotgun (WGS) entry which is preliminary data.</text>
</comment>
<protein>
    <submittedName>
        <fullName evidence="2">Uncharacterized protein</fullName>
    </submittedName>
</protein>
<dbReference type="AlphaFoldDB" id="A0ABD2CJV1"/>
<keyword evidence="1" id="KW-1133">Transmembrane helix</keyword>
<keyword evidence="3" id="KW-1185">Reference proteome</keyword>
<keyword evidence="1" id="KW-0812">Transmembrane</keyword>
<keyword evidence="1" id="KW-0472">Membrane</keyword>